<dbReference type="Pfam" id="PF13460">
    <property type="entry name" value="NAD_binding_10"/>
    <property type="match status" value="1"/>
</dbReference>
<keyword evidence="3" id="KW-1185">Reference proteome</keyword>
<dbReference type="InterPro" id="IPR036291">
    <property type="entry name" value="NAD(P)-bd_dom_sf"/>
</dbReference>
<dbReference type="PANTHER" id="PTHR43162:SF1">
    <property type="entry name" value="PRESTALK A DIFFERENTIATION PROTEIN A"/>
    <property type="match status" value="1"/>
</dbReference>
<dbReference type="PANTHER" id="PTHR43162">
    <property type="match status" value="1"/>
</dbReference>
<protein>
    <submittedName>
        <fullName evidence="2">Uncharacterized conserved protein YbjT, contains NAD(P)-binding and DUF2867 domains</fullName>
    </submittedName>
</protein>
<dbReference type="EMBL" id="FOAZ01000004">
    <property type="protein sequence ID" value="SEK86096.1"/>
    <property type="molecule type" value="Genomic_DNA"/>
</dbReference>
<dbReference type="InterPro" id="IPR016040">
    <property type="entry name" value="NAD(P)-bd_dom"/>
</dbReference>
<dbReference type="Gene3D" id="3.90.25.10">
    <property type="entry name" value="UDP-galactose 4-epimerase, domain 1"/>
    <property type="match status" value="1"/>
</dbReference>
<dbReference type="OrthoDB" id="116343at2"/>
<dbReference type="RefSeq" id="WP_042441871.1">
    <property type="nucleotide sequence ID" value="NZ_BBPN01000001.1"/>
</dbReference>
<evidence type="ECO:0000313" key="2">
    <source>
        <dbReference type="EMBL" id="SEK86096.1"/>
    </source>
</evidence>
<dbReference type="Gene3D" id="3.40.50.720">
    <property type="entry name" value="NAD(P)-binding Rossmann-like Domain"/>
    <property type="match status" value="1"/>
</dbReference>
<dbReference type="Proteomes" id="UP000183015">
    <property type="component" value="Unassembled WGS sequence"/>
</dbReference>
<name>A0A1H7KHX2_STRJI</name>
<dbReference type="eggNOG" id="COG0702">
    <property type="taxonomic scope" value="Bacteria"/>
</dbReference>
<dbReference type="InterPro" id="IPR051604">
    <property type="entry name" value="Ergot_Alk_Oxidoreductase"/>
</dbReference>
<organism evidence="2 3">
    <name type="scientific">Streptacidiphilus jiangxiensis</name>
    <dbReference type="NCBI Taxonomy" id="235985"/>
    <lineage>
        <taxon>Bacteria</taxon>
        <taxon>Bacillati</taxon>
        <taxon>Actinomycetota</taxon>
        <taxon>Actinomycetes</taxon>
        <taxon>Kitasatosporales</taxon>
        <taxon>Streptomycetaceae</taxon>
        <taxon>Streptacidiphilus</taxon>
    </lineage>
</organism>
<evidence type="ECO:0000259" key="1">
    <source>
        <dbReference type="Pfam" id="PF13460"/>
    </source>
</evidence>
<proteinExistence type="predicted"/>
<dbReference type="STRING" id="235985.SAMN05414137_10445"/>
<evidence type="ECO:0000313" key="3">
    <source>
        <dbReference type="Proteomes" id="UP000183015"/>
    </source>
</evidence>
<sequence length="286" mass="30416">MILVTGATGRVGREVVRLLADRGPVRALVRSPERLAALGPCGAGVEVAVGRYEQPETIAAALRGIRRAFLVTTDPFRPDDEVFLGEARRAGVEHVVKLSALAAAEEDAQDLISRRQRAAEQALRTSGLGWTLLRPRAFMSNSLAWADDIRSTGVVSALHGDAPAAVIDPRDVAEAAVHALTQARCVDTALALTGPEALSARERTARLAGLLGRPLGFRELTVEEARAGLVLRYPPQVVDALLESAVRLLDGRKAAVEPDFTATTGLLPRCFDVWAADHLSAFAAVA</sequence>
<reference evidence="3" key="1">
    <citation type="submission" date="2016-10" db="EMBL/GenBank/DDBJ databases">
        <authorList>
            <person name="Varghese N."/>
        </authorList>
    </citation>
    <scope>NUCLEOTIDE SEQUENCE [LARGE SCALE GENOMIC DNA]</scope>
    <source>
        <strain evidence="3">DSM 45096 / BCRC 16803 / CGMCC 4.1857 / CIP 109030 / JCM 12277 / KCTC 19219 / NBRC 100920 / 33214</strain>
    </source>
</reference>
<dbReference type="SUPFAM" id="SSF51735">
    <property type="entry name" value="NAD(P)-binding Rossmann-fold domains"/>
    <property type="match status" value="1"/>
</dbReference>
<feature type="domain" description="NAD(P)-binding" evidence="1">
    <location>
        <begin position="6"/>
        <end position="182"/>
    </location>
</feature>
<gene>
    <name evidence="2" type="ORF">SAMN05414137_10445</name>
</gene>
<dbReference type="AlphaFoldDB" id="A0A1H7KHX2"/>
<accession>A0A1H7KHX2</accession>